<proteinExistence type="predicted"/>
<evidence type="ECO:0000313" key="2">
    <source>
        <dbReference type="Proteomes" id="UP001576780"/>
    </source>
</evidence>
<evidence type="ECO:0000313" key="1">
    <source>
        <dbReference type="EMBL" id="MFB2832959.1"/>
    </source>
</evidence>
<evidence type="ECO:0008006" key="3">
    <source>
        <dbReference type="Google" id="ProtNLM"/>
    </source>
</evidence>
<gene>
    <name evidence="1" type="ORF">ACE1CA_00340</name>
</gene>
<name>A0ABV4WD00_9CYAN</name>
<reference evidence="1 2" key="1">
    <citation type="submission" date="2024-09" db="EMBL/GenBank/DDBJ databases">
        <title>Floridaenema gen nov. (Aerosakkonemataceae, Aerosakkonematales ord. nov., Cyanobacteria) from benthic tropical and subtropical fresh waters, with the description of four new species.</title>
        <authorList>
            <person name="Moretto J.A."/>
            <person name="Berthold D.E."/>
            <person name="Lefler F.W."/>
            <person name="Huang I.-S."/>
            <person name="Laughinghouse H. IV."/>
        </authorList>
    </citation>
    <scope>NUCLEOTIDE SEQUENCE [LARGE SCALE GENOMIC DNA]</scope>
    <source>
        <strain evidence="1 2">BLCC-F167</strain>
    </source>
</reference>
<sequence>MGNDIRIKRITLGLKRLQETIEEFSEDARIFLDFSDVNYADIWSPNVSDDYEKELIQVAASAVAAVTDSIMNNLPNCSLTEQEIQSRIFTKIQEERKRQDIKFSPMPRKLSPLVWLAVLFEELGEVAKEIER</sequence>
<keyword evidence="2" id="KW-1185">Reference proteome</keyword>
<accession>A0ABV4WD00</accession>
<protein>
    <recommendedName>
        <fullName evidence="3">DUF86 domain-containing protein</fullName>
    </recommendedName>
</protein>
<organism evidence="1 2">
    <name type="scientific">Floridaenema evergladense BLCC-F167</name>
    <dbReference type="NCBI Taxonomy" id="3153639"/>
    <lineage>
        <taxon>Bacteria</taxon>
        <taxon>Bacillati</taxon>
        <taxon>Cyanobacteriota</taxon>
        <taxon>Cyanophyceae</taxon>
        <taxon>Oscillatoriophycideae</taxon>
        <taxon>Aerosakkonematales</taxon>
        <taxon>Aerosakkonemataceae</taxon>
        <taxon>Floridanema</taxon>
        <taxon>Floridanema evergladense</taxon>
    </lineage>
</organism>
<dbReference type="Proteomes" id="UP001576780">
    <property type="component" value="Unassembled WGS sequence"/>
</dbReference>
<dbReference type="EMBL" id="JBHFNT010000004">
    <property type="protein sequence ID" value="MFB2832959.1"/>
    <property type="molecule type" value="Genomic_DNA"/>
</dbReference>
<comment type="caution">
    <text evidence="1">The sequence shown here is derived from an EMBL/GenBank/DDBJ whole genome shotgun (WGS) entry which is preliminary data.</text>
</comment>
<dbReference type="RefSeq" id="WP_413275435.1">
    <property type="nucleotide sequence ID" value="NZ_JBHFNT010000004.1"/>
</dbReference>